<dbReference type="PANTHER" id="PTHR12526:SF630">
    <property type="entry name" value="GLYCOSYLTRANSFERASE"/>
    <property type="match status" value="1"/>
</dbReference>
<proteinExistence type="predicted"/>
<dbReference type="AlphaFoldDB" id="A0A848KFY3"/>
<accession>A0A848KFY3</accession>
<keyword evidence="2 5" id="KW-0808">Transferase</keyword>
<organism evidence="5 6">
    <name type="scientific">Antrihabitans stalactiti</name>
    <dbReference type="NCBI Taxonomy" id="2584121"/>
    <lineage>
        <taxon>Bacteria</taxon>
        <taxon>Bacillati</taxon>
        <taxon>Actinomycetota</taxon>
        <taxon>Actinomycetes</taxon>
        <taxon>Mycobacteriales</taxon>
        <taxon>Nocardiaceae</taxon>
        <taxon>Antrihabitans</taxon>
    </lineage>
</organism>
<feature type="domain" description="Glycosyltransferase subfamily 4-like N-terminal" evidence="4">
    <location>
        <begin position="9"/>
        <end position="167"/>
    </location>
</feature>
<feature type="domain" description="Glycosyl transferase family 1" evidence="3">
    <location>
        <begin position="566"/>
        <end position="725"/>
    </location>
</feature>
<feature type="domain" description="Glycosyl transferase family 1" evidence="3">
    <location>
        <begin position="181"/>
        <end position="341"/>
    </location>
</feature>
<evidence type="ECO:0000313" key="5">
    <source>
        <dbReference type="EMBL" id="NMN96666.1"/>
    </source>
</evidence>
<sequence>MYVVPDLGVGGAERHVTTLMPNLDRDRFEPAVVCIGAEGALFADLAETDVPSVAFGRSKRQALPALTELVREFRRFAPDVVITRGYNAELLGRVAAIITGVRHNVMWVHNCGDTEPRTKARRIADRILDRWTSAYFGVARTQISYMVDDLHYPERKIDIIYNGVDPSLFDTGRNRSAVTEFGIAESSPVVGILAAMRPEKDHANFLAAARRVLSTIPDAKFLVVGDGPERAHIEATARDLGVDDSVVFTGSRSDVAALLAAMDVFVLSSYSVECFPMALLEAMACGLPAVCTAVGGVPEMIDDGVTGFLVRARDADALGDKLVEILSDRSVLEAMGKAARSRVESEFSLATSVAAAESALERLVGSAPSSPKRPIRLTVVLDLTFVGGAEVLLLNLFKTFDPAVVTPRLVCIREAGPLADDFRAAGFEVTVLPRRGKLGLGRIPRLVKAFREDDTDAVMVMHHHRAALALGPLAARAAGVPARLVAAHDMDLTSVGKRVLPKWAVSELAVSNSLVLLSPAQGEYLRREEGVGRRPWQSIRETVIPNGISLPPVRTEDDRRAARALLQTSDSTFVVGIVARLSEQKAHHVLFEAFARATTARPDSLLVVVGTGEREAELRALANTLNISDRTRFLGVRRDVSELLPGLDVSCLSSVHEGVPLILIESMAAGVPVVATDCGSVADIVTDGEQGFVVPVGDVAAFSDRLTLLASDRSLAQRLGSSGRSRAETEFSIADTARKYERLLTELVAKGRAHV</sequence>
<evidence type="ECO:0000259" key="4">
    <source>
        <dbReference type="Pfam" id="PF13439"/>
    </source>
</evidence>
<evidence type="ECO:0000256" key="2">
    <source>
        <dbReference type="ARBA" id="ARBA00022679"/>
    </source>
</evidence>
<dbReference type="InterPro" id="IPR001296">
    <property type="entry name" value="Glyco_trans_1"/>
</dbReference>
<feature type="domain" description="Glycosyltransferase subfamily 4-like N-terminal" evidence="4">
    <location>
        <begin position="386"/>
        <end position="549"/>
    </location>
</feature>
<dbReference type="InterPro" id="IPR028098">
    <property type="entry name" value="Glyco_trans_4-like_N"/>
</dbReference>
<gene>
    <name evidence="5" type="ORF">FGL95_16635</name>
</gene>
<evidence type="ECO:0000313" key="6">
    <source>
        <dbReference type="Proteomes" id="UP000535543"/>
    </source>
</evidence>
<dbReference type="Proteomes" id="UP000535543">
    <property type="component" value="Unassembled WGS sequence"/>
</dbReference>
<dbReference type="PANTHER" id="PTHR12526">
    <property type="entry name" value="GLYCOSYLTRANSFERASE"/>
    <property type="match status" value="1"/>
</dbReference>
<reference evidence="5 6" key="2">
    <citation type="submission" date="2020-06" db="EMBL/GenBank/DDBJ databases">
        <title>Antribacter stalactiti gen. nov., sp. nov., a new member of the family Nacardiaceae isolated from a cave.</title>
        <authorList>
            <person name="Kim I.S."/>
        </authorList>
    </citation>
    <scope>NUCLEOTIDE SEQUENCE [LARGE SCALE GENOMIC DNA]</scope>
    <source>
        <strain evidence="5 6">YC2-7</strain>
    </source>
</reference>
<reference evidence="5 6" key="1">
    <citation type="submission" date="2019-05" db="EMBL/GenBank/DDBJ databases">
        <authorList>
            <person name="Lee S.D."/>
        </authorList>
    </citation>
    <scope>NUCLEOTIDE SEQUENCE [LARGE SCALE GENOMIC DNA]</scope>
    <source>
        <strain evidence="5 6">YC2-7</strain>
    </source>
</reference>
<evidence type="ECO:0000259" key="3">
    <source>
        <dbReference type="Pfam" id="PF00534"/>
    </source>
</evidence>
<dbReference type="Gene3D" id="3.40.50.2000">
    <property type="entry name" value="Glycogen Phosphorylase B"/>
    <property type="match status" value="4"/>
</dbReference>
<dbReference type="Pfam" id="PF13439">
    <property type="entry name" value="Glyco_transf_4"/>
    <property type="match status" value="2"/>
</dbReference>
<dbReference type="EMBL" id="VCQU01000005">
    <property type="protein sequence ID" value="NMN96666.1"/>
    <property type="molecule type" value="Genomic_DNA"/>
</dbReference>
<dbReference type="GO" id="GO:0016757">
    <property type="term" value="F:glycosyltransferase activity"/>
    <property type="evidence" value="ECO:0007669"/>
    <property type="project" value="UniProtKB-KW"/>
</dbReference>
<comment type="caution">
    <text evidence="5">The sequence shown here is derived from an EMBL/GenBank/DDBJ whole genome shotgun (WGS) entry which is preliminary data.</text>
</comment>
<dbReference type="Pfam" id="PF00534">
    <property type="entry name" value="Glycos_transf_1"/>
    <property type="match status" value="2"/>
</dbReference>
<dbReference type="SUPFAM" id="SSF53756">
    <property type="entry name" value="UDP-Glycosyltransferase/glycogen phosphorylase"/>
    <property type="match status" value="2"/>
</dbReference>
<evidence type="ECO:0000256" key="1">
    <source>
        <dbReference type="ARBA" id="ARBA00022676"/>
    </source>
</evidence>
<name>A0A848KFY3_9NOCA</name>
<keyword evidence="6" id="KW-1185">Reference proteome</keyword>
<protein>
    <submittedName>
        <fullName evidence="5">Glycosyltransferase</fullName>
    </submittedName>
</protein>
<keyword evidence="1" id="KW-0328">Glycosyltransferase</keyword>